<evidence type="ECO:0000313" key="2">
    <source>
        <dbReference type="Proteomes" id="UP001604043"/>
    </source>
</evidence>
<evidence type="ECO:0008006" key="3">
    <source>
        <dbReference type="Google" id="ProtNLM"/>
    </source>
</evidence>
<dbReference type="SUPFAM" id="SSF52266">
    <property type="entry name" value="SGNH hydrolase"/>
    <property type="match status" value="1"/>
</dbReference>
<keyword evidence="2" id="KW-1185">Reference proteome</keyword>
<gene>
    <name evidence="1" type="ORF">V5F30_00220</name>
</gene>
<proteinExistence type="predicted"/>
<evidence type="ECO:0000313" key="1">
    <source>
        <dbReference type="EMBL" id="MFG1250608.1"/>
    </source>
</evidence>
<name>A0ABW6ZA13_9HYPH</name>
<dbReference type="RefSeq" id="WP_394007036.1">
    <property type="nucleotide sequence ID" value="NZ_JBAFUR010000001.1"/>
</dbReference>
<accession>A0ABW6ZA13</accession>
<comment type="caution">
    <text evidence="1">The sequence shown here is derived from an EMBL/GenBank/DDBJ whole genome shotgun (WGS) entry which is preliminary data.</text>
</comment>
<dbReference type="Proteomes" id="UP001604043">
    <property type="component" value="Unassembled WGS sequence"/>
</dbReference>
<organism evidence="1 2">
    <name type="scientific">Xanthobacter aminoxidans</name>
    <dbReference type="NCBI Taxonomy" id="186280"/>
    <lineage>
        <taxon>Bacteria</taxon>
        <taxon>Pseudomonadati</taxon>
        <taxon>Pseudomonadota</taxon>
        <taxon>Alphaproteobacteria</taxon>
        <taxon>Hyphomicrobiales</taxon>
        <taxon>Xanthobacteraceae</taxon>
        <taxon>Xanthobacter</taxon>
    </lineage>
</organism>
<dbReference type="EMBL" id="JBAFUR010000001">
    <property type="protein sequence ID" value="MFG1250608.1"/>
    <property type="molecule type" value="Genomic_DNA"/>
</dbReference>
<reference evidence="1 2" key="1">
    <citation type="submission" date="2024-02" db="EMBL/GenBank/DDBJ databases">
        <title>Expansion and revision of Xanthobacter and proposal of Roseixanthobacter gen. nov.</title>
        <authorList>
            <person name="Soltysiak M.P.M."/>
            <person name="Jalihal A."/>
            <person name="Ory A."/>
            <person name="Chrisophersen C."/>
            <person name="Lee A.D."/>
            <person name="Boulton J."/>
            <person name="Springer M."/>
        </authorList>
    </citation>
    <scope>NUCLEOTIDE SEQUENCE [LARGE SCALE GENOMIC DNA]</scope>
    <source>
        <strain evidence="1 2">CB5</strain>
    </source>
</reference>
<sequence length="486" mass="51481">MSAMGILSQGLATDPGNIGDTWAQSRSALKTRLVRAALRGHNLHGQQPYKAPPPWQTDTRYYQGNVVRTSTGGVYVAMSTPAGYKSGPNEPSHDGSGGVTNAWDGTASQSVLWSHVFTAPWSMVDDAFAPTVTETRSASLPGGYTSAPPWVNRALLGFRGCDPQQHVASGGVNLVDYTSKSDGSLNIGGGSIVFGSDAPGHAFQVSSSGQGIVVAVNDRLVTMGALGVQPDTNNVGVWGWNIIDFGKRQPRKWEILTGKDTASLYGLAVPAGAHIWSIVDDLYAALMSDSYFDGSAYGPWVPGNVLSASFGRRIGVPNMRRFAKGGTGLTATNGGNYTFRERLPQVIASKPDLGITMGSSNDAGQSYATIFAAATDYLKYWNDNTPAPMFWFGVPPIAAGTYSQLQTVDGAIADACAAQGAIFESLMAAPMPLFTHGANNAGITWSNNSTIYLGGDLTHPVDKGTMYTRDVMVDRWFNSMLPRLAA</sequence>
<protein>
    <recommendedName>
        <fullName evidence="3">SGNH hydrolase-type esterase domain-containing protein</fullName>
    </recommendedName>
</protein>